<evidence type="ECO:0000313" key="2">
    <source>
        <dbReference type="EMBL" id="KTG08843.1"/>
    </source>
</evidence>
<organism evidence="2 3">
    <name type="scientific">Haloprofundus marisrubri</name>
    <dbReference type="NCBI Taxonomy" id="1514971"/>
    <lineage>
        <taxon>Archaea</taxon>
        <taxon>Methanobacteriati</taxon>
        <taxon>Methanobacteriota</taxon>
        <taxon>Stenosarchaea group</taxon>
        <taxon>Halobacteria</taxon>
        <taxon>Halobacteriales</taxon>
        <taxon>Haloferacaceae</taxon>
        <taxon>Haloprofundus</taxon>
    </lineage>
</organism>
<reference evidence="2 3" key="1">
    <citation type="submission" date="2015-12" db="EMBL/GenBank/DDBJ databases">
        <title>Haloprofundus marisrubri gen. nov., sp. nov., an extremely halophilic archaeon isolated from the Discovery deep brine-seawater interface in the Red Sea.</title>
        <authorList>
            <person name="Zhang G."/>
            <person name="Stingl U."/>
            <person name="Rashid M."/>
        </authorList>
    </citation>
    <scope>NUCLEOTIDE SEQUENCE [LARGE SCALE GENOMIC DNA]</scope>
    <source>
        <strain evidence="2 3">SB9</strain>
    </source>
</reference>
<keyword evidence="1" id="KW-0472">Membrane</keyword>
<sequence>MARDTLVSWRTFALFVLFPPAALLAIVFFPVTLLVLFWLYRRGKHRELTERQNSPETRPNR</sequence>
<dbReference type="Proteomes" id="UP000054387">
    <property type="component" value="Unassembled WGS sequence"/>
</dbReference>
<dbReference type="OrthoDB" id="288755at2157"/>
<dbReference type="RefSeq" id="WP_058581995.1">
    <property type="nucleotide sequence ID" value="NZ_LOPU01000029.1"/>
</dbReference>
<keyword evidence="1" id="KW-0812">Transmembrane</keyword>
<dbReference type="AlphaFoldDB" id="A0A0W1R5X0"/>
<proteinExistence type="predicted"/>
<accession>A0A0W1R5X0</accession>
<feature type="transmembrane region" description="Helical" evidence="1">
    <location>
        <begin position="12"/>
        <end position="40"/>
    </location>
</feature>
<protein>
    <submittedName>
        <fullName evidence="2">Uncharacterized protein</fullName>
    </submittedName>
</protein>
<name>A0A0W1R5X0_9EURY</name>
<evidence type="ECO:0000256" key="1">
    <source>
        <dbReference type="SAM" id="Phobius"/>
    </source>
</evidence>
<comment type="caution">
    <text evidence="2">The sequence shown here is derived from an EMBL/GenBank/DDBJ whole genome shotgun (WGS) entry which is preliminary data.</text>
</comment>
<keyword evidence="1" id="KW-1133">Transmembrane helix</keyword>
<dbReference type="EMBL" id="LOPU01000029">
    <property type="protein sequence ID" value="KTG08843.1"/>
    <property type="molecule type" value="Genomic_DNA"/>
</dbReference>
<gene>
    <name evidence="2" type="ORF">AUR64_13585</name>
</gene>
<evidence type="ECO:0000313" key="3">
    <source>
        <dbReference type="Proteomes" id="UP000054387"/>
    </source>
</evidence>
<keyword evidence="3" id="KW-1185">Reference proteome</keyword>